<accession>A0A3M8DFV0</accession>
<dbReference type="PANTHER" id="PTHR33639">
    <property type="entry name" value="THIOL-DISULFIDE OXIDOREDUCTASE DCC"/>
    <property type="match status" value="1"/>
</dbReference>
<comment type="caution">
    <text evidence="1">The sequence shown here is derived from an EMBL/GenBank/DDBJ whole genome shotgun (WGS) entry which is preliminary data.</text>
</comment>
<proteinExistence type="predicted"/>
<organism evidence="1 2">
    <name type="scientific">Brevibacillus panacihumi</name>
    <dbReference type="NCBI Taxonomy" id="497735"/>
    <lineage>
        <taxon>Bacteria</taxon>
        <taxon>Bacillati</taxon>
        <taxon>Bacillota</taxon>
        <taxon>Bacilli</taxon>
        <taxon>Bacillales</taxon>
        <taxon>Paenibacillaceae</taxon>
        <taxon>Brevibacillus</taxon>
    </lineage>
</organism>
<evidence type="ECO:0000313" key="1">
    <source>
        <dbReference type="EMBL" id="RNB86421.1"/>
    </source>
</evidence>
<evidence type="ECO:0000313" key="2">
    <source>
        <dbReference type="Proteomes" id="UP000281915"/>
    </source>
</evidence>
<dbReference type="GO" id="GO:0015035">
    <property type="term" value="F:protein-disulfide reductase activity"/>
    <property type="evidence" value="ECO:0007669"/>
    <property type="project" value="InterPro"/>
</dbReference>
<reference evidence="1 2" key="1">
    <citation type="submission" date="2018-10" db="EMBL/GenBank/DDBJ databases">
        <title>Phylogenomics of Brevibacillus.</title>
        <authorList>
            <person name="Dunlap C."/>
        </authorList>
    </citation>
    <scope>NUCLEOTIDE SEQUENCE [LARGE SCALE GENOMIC DNA]</scope>
    <source>
        <strain evidence="1 2">JCM 15085</strain>
    </source>
</reference>
<gene>
    <name evidence="1" type="ORF">EDM58_02455</name>
</gene>
<dbReference type="EMBL" id="RHHT01000002">
    <property type="protein sequence ID" value="RNB86421.1"/>
    <property type="molecule type" value="Genomic_DNA"/>
</dbReference>
<dbReference type="Proteomes" id="UP000281915">
    <property type="component" value="Unassembled WGS sequence"/>
</dbReference>
<protein>
    <submittedName>
        <fullName evidence="1">Thiol-disulfide oxidoreductase DCC family protein</fullName>
    </submittedName>
</protein>
<dbReference type="InterPro" id="IPR052927">
    <property type="entry name" value="DCC_oxidoreductase"/>
</dbReference>
<sequence>MISKRALIPIPCGGFDMPHQPDSILLFDGVCHMCHSAVQFVLRHNRDQDIFFASLQSDIAKQLLAAHGYAENRLQSVVFFDGNTLYTKSDAALQVGKKLGGGWRALSLLGLAIPRFLRDPVYLWIARNRYRWFGKSEQCFLPTPAMRARFLD</sequence>
<dbReference type="Pfam" id="PF04134">
    <property type="entry name" value="DCC1-like"/>
    <property type="match status" value="1"/>
</dbReference>
<name>A0A3M8DFV0_9BACL</name>
<dbReference type="AlphaFoldDB" id="A0A3M8DFV0"/>
<dbReference type="PANTHER" id="PTHR33639:SF2">
    <property type="entry name" value="DUF393 DOMAIN-CONTAINING PROTEIN"/>
    <property type="match status" value="1"/>
</dbReference>
<dbReference type="InterPro" id="IPR007263">
    <property type="entry name" value="DCC1-like"/>
</dbReference>